<name>X0VA14_9ZZZZ</name>
<dbReference type="PANTHER" id="PTHR31689">
    <property type="entry name" value="DIAMINOPIMELATE EPIMERASE, CHLOROPLASTIC"/>
    <property type="match status" value="1"/>
</dbReference>
<comment type="similarity">
    <text evidence="1">Belongs to the diaminopimelate epimerase family.</text>
</comment>
<keyword evidence="2" id="KW-0413">Isomerase</keyword>
<gene>
    <name evidence="3" type="ORF">S01H1_40857</name>
</gene>
<dbReference type="InterPro" id="IPR001653">
    <property type="entry name" value="DAP_epimerase_DapF"/>
</dbReference>
<evidence type="ECO:0008006" key="4">
    <source>
        <dbReference type="Google" id="ProtNLM"/>
    </source>
</evidence>
<feature type="non-terminal residue" evidence="3">
    <location>
        <position position="97"/>
    </location>
</feature>
<dbReference type="GO" id="GO:0005829">
    <property type="term" value="C:cytosol"/>
    <property type="evidence" value="ECO:0007669"/>
    <property type="project" value="TreeGrafter"/>
</dbReference>
<dbReference type="EMBL" id="BARS01025886">
    <property type="protein sequence ID" value="GAG09348.1"/>
    <property type="molecule type" value="Genomic_DNA"/>
</dbReference>
<protein>
    <recommendedName>
        <fullName evidence="4">Diaminopimelate epimerase</fullName>
    </recommendedName>
</protein>
<dbReference type="AlphaFoldDB" id="X0VA14"/>
<organism evidence="3">
    <name type="scientific">marine sediment metagenome</name>
    <dbReference type="NCBI Taxonomy" id="412755"/>
    <lineage>
        <taxon>unclassified sequences</taxon>
        <taxon>metagenomes</taxon>
        <taxon>ecological metagenomes</taxon>
    </lineage>
</organism>
<reference evidence="3" key="1">
    <citation type="journal article" date="2014" name="Front. Microbiol.">
        <title>High frequency of phylogenetically diverse reductive dehalogenase-homologous genes in deep subseafloor sedimentary metagenomes.</title>
        <authorList>
            <person name="Kawai M."/>
            <person name="Futagami T."/>
            <person name="Toyoda A."/>
            <person name="Takaki Y."/>
            <person name="Nishi S."/>
            <person name="Hori S."/>
            <person name="Arai W."/>
            <person name="Tsubouchi T."/>
            <person name="Morono Y."/>
            <person name="Uchiyama I."/>
            <person name="Ito T."/>
            <person name="Fujiyama A."/>
            <person name="Inagaki F."/>
            <person name="Takami H."/>
        </authorList>
    </citation>
    <scope>NUCLEOTIDE SEQUENCE</scope>
    <source>
        <strain evidence="3">Expedition CK06-06</strain>
    </source>
</reference>
<dbReference type="GO" id="GO:0008837">
    <property type="term" value="F:diaminopimelate epimerase activity"/>
    <property type="evidence" value="ECO:0007669"/>
    <property type="project" value="InterPro"/>
</dbReference>
<evidence type="ECO:0000256" key="1">
    <source>
        <dbReference type="ARBA" id="ARBA00010219"/>
    </source>
</evidence>
<comment type="caution">
    <text evidence="3">The sequence shown here is derived from an EMBL/GenBank/DDBJ whole genome shotgun (WGS) entry which is preliminary data.</text>
</comment>
<dbReference type="SUPFAM" id="SSF54506">
    <property type="entry name" value="Diaminopimelate epimerase-like"/>
    <property type="match status" value="1"/>
</dbReference>
<evidence type="ECO:0000256" key="2">
    <source>
        <dbReference type="ARBA" id="ARBA00023235"/>
    </source>
</evidence>
<dbReference type="Gene3D" id="3.10.310.10">
    <property type="entry name" value="Diaminopimelate Epimerase, Chain A, domain 1"/>
    <property type="match status" value="1"/>
</dbReference>
<evidence type="ECO:0000313" key="3">
    <source>
        <dbReference type="EMBL" id="GAG09348.1"/>
    </source>
</evidence>
<dbReference type="PANTHER" id="PTHR31689:SF0">
    <property type="entry name" value="DIAMINOPIMELATE EPIMERASE"/>
    <property type="match status" value="1"/>
</dbReference>
<dbReference type="GO" id="GO:0009089">
    <property type="term" value="P:lysine biosynthetic process via diaminopimelate"/>
    <property type="evidence" value="ECO:0007669"/>
    <property type="project" value="InterPro"/>
</dbReference>
<accession>X0VA14</accession>
<sequence>MLSSTEFFKLSASGNDFICIDNLDGRFDELISEPDRIGCAARVLCERGPGVGADGVLFACHPEVDDVADISARIFEADGSEVELCGNGTACFLHWII</sequence>
<dbReference type="Pfam" id="PF01678">
    <property type="entry name" value="DAP_epimerase"/>
    <property type="match status" value="1"/>
</dbReference>
<proteinExistence type="inferred from homology"/>